<evidence type="ECO:0000256" key="1">
    <source>
        <dbReference type="SAM" id="MobiDB-lite"/>
    </source>
</evidence>
<feature type="compositionally biased region" description="Basic residues" evidence="1">
    <location>
        <begin position="230"/>
        <end position="246"/>
    </location>
</feature>
<name>A0A9N8F1Q1_9STRA</name>
<protein>
    <submittedName>
        <fullName evidence="2">Uncharacterized protein</fullName>
    </submittedName>
</protein>
<dbReference type="EMBL" id="CAICTM010002841">
    <property type="protein sequence ID" value="CAB9530340.1"/>
    <property type="molecule type" value="Genomic_DNA"/>
</dbReference>
<dbReference type="Proteomes" id="UP001153069">
    <property type="component" value="Unassembled WGS sequence"/>
</dbReference>
<gene>
    <name evidence="2" type="ORF">SEMRO_2843_G338320.1</name>
</gene>
<accession>A0A9N8F1Q1</accession>
<evidence type="ECO:0000313" key="2">
    <source>
        <dbReference type="EMBL" id="CAB9530340.1"/>
    </source>
</evidence>
<sequence length="266" mass="29131">MSLEWDSVPQGGAIAYRDVILNDMDDESEASQRRPLSKSGAVTVWDNDEDGDDDSKHGNNPQLAGRVTFLANRQILASGSLRDDVSDSADGKRDEKKGGVFLDKHHAEFLRRQEVASLNKRLQASQGKYESLAFDNWVLRSRKEGLEKALSEERQLSCELQFRVDLLDQSNNDSNSGPVNAANRHCGESCLAQNSGEPSHEGGSNPNVAAALSGLADQLSDIQDEIAASKGKKRKRSSSKARRSKRAVVEEEHVHTNQSSSSCIIL</sequence>
<dbReference type="AlphaFoldDB" id="A0A9N8F1Q1"/>
<reference evidence="2" key="1">
    <citation type="submission" date="2020-06" db="EMBL/GenBank/DDBJ databases">
        <authorList>
            <consortium name="Plant Systems Biology data submission"/>
        </authorList>
    </citation>
    <scope>NUCLEOTIDE SEQUENCE</scope>
    <source>
        <strain evidence="2">D6</strain>
    </source>
</reference>
<proteinExistence type="predicted"/>
<feature type="region of interest" description="Disordered" evidence="1">
    <location>
        <begin position="26"/>
        <end position="61"/>
    </location>
</feature>
<feature type="compositionally biased region" description="Polar residues" evidence="1">
    <location>
        <begin position="256"/>
        <end position="266"/>
    </location>
</feature>
<keyword evidence="3" id="KW-1185">Reference proteome</keyword>
<organism evidence="2 3">
    <name type="scientific">Seminavis robusta</name>
    <dbReference type="NCBI Taxonomy" id="568900"/>
    <lineage>
        <taxon>Eukaryota</taxon>
        <taxon>Sar</taxon>
        <taxon>Stramenopiles</taxon>
        <taxon>Ochrophyta</taxon>
        <taxon>Bacillariophyta</taxon>
        <taxon>Bacillariophyceae</taxon>
        <taxon>Bacillariophycidae</taxon>
        <taxon>Naviculales</taxon>
        <taxon>Naviculaceae</taxon>
        <taxon>Seminavis</taxon>
    </lineage>
</organism>
<comment type="caution">
    <text evidence="2">The sequence shown here is derived from an EMBL/GenBank/DDBJ whole genome shotgun (WGS) entry which is preliminary data.</text>
</comment>
<feature type="region of interest" description="Disordered" evidence="1">
    <location>
        <begin position="223"/>
        <end position="266"/>
    </location>
</feature>
<evidence type="ECO:0000313" key="3">
    <source>
        <dbReference type="Proteomes" id="UP001153069"/>
    </source>
</evidence>